<protein>
    <recommendedName>
        <fullName evidence="3">C2 NT-type domain-containing protein</fullName>
    </recommendedName>
</protein>
<feature type="coiled-coil region" evidence="1">
    <location>
        <begin position="301"/>
        <end position="485"/>
    </location>
</feature>
<feature type="domain" description="C2 NT-type" evidence="3">
    <location>
        <begin position="6"/>
        <end position="141"/>
    </location>
</feature>
<dbReference type="PROSITE" id="PS51840">
    <property type="entry name" value="C2_NT"/>
    <property type="match status" value="1"/>
</dbReference>
<comment type="caution">
    <text evidence="4">The sequence shown here is derived from an EMBL/GenBank/DDBJ whole genome shotgun (WGS) entry which is preliminary data.</text>
</comment>
<feature type="coiled-coil region" evidence="1">
    <location>
        <begin position="527"/>
        <end position="561"/>
    </location>
</feature>
<feature type="compositionally biased region" description="Polar residues" evidence="2">
    <location>
        <begin position="1280"/>
        <end position="1304"/>
    </location>
</feature>
<feature type="coiled-coil region" evidence="1">
    <location>
        <begin position="867"/>
        <end position="894"/>
    </location>
</feature>
<keyword evidence="1" id="KW-0175">Coiled coil</keyword>
<feature type="region of interest" description="Disordered" evidence="2">
    <location>
        <begin position="223"/>
        <end position="294"/>
    </location>
</feature>
<evidence type="ECO:0000313" key="5">
    <source>
        <dbReference type="Proteomes" id="UP000541444"/>
    </source>
</evidence>
<evidence type="ECO:0000259" key="3">
    <source>
        <dbReference type="PROSITE" id="PS51840"/>
    </source>
</evidence>
<keyword evidence="5" id="KW-1185">Reference proteome</keyword>
<feature type="compositionally biased region" description="Low complexity" evidence="2">
    <location>
        <begin position="182"/>
        <end position="191"/>
    </location>
</feature>
<sequence length="1422" mass="163187">MFRLQRHKSEKSGERIDFKFSSFQALQVPKEWDKLFVSIISMETGKTIAKSSKASTRNGVCHWKESISESVWVLQEDTSKEIEECMFKIVVAMGSARSGILGEAIINLTNYMSSKKSVSISLPLKRCSHGTVLQVKIQCLNPRTTIRDEQWLQKSPHSEDKSEDYEDVDNKSDVSDNAYAKSIGSSSSKTSHPGELGSRNTSFSASGSRHSFDSLEGSLDRTIVSPRNNISGDLYSPVVRQDSSNSQNGAPYTSGVENLPRSNYSSFNSKYTGSGTNLQQNSSHLLSPSVERNGCNSKNLLEEAEDTIEELRSEAKMWERNARKLMIDLELLRKEFSDQSRRQADLDMELSAACSERDGLKQEIEQLRTVIEEAQMASETSIFQTDGINYIQKELEEEIKFHKESNANLTINLKKSQESNMELVSILQELEETIEKQRLEVDNFSDEKAQLYELQKSQKDLQDTVNFLEEELDDKSTELLLERNRSNQALLEIEAKWTSKISEKEELVNLEAKLSGSKEIRFDYGGDSNMIKENEVLKEKVQELERDCNELTDENLNLILKLKGSNGETSFNSSSNELQESEIELLKLQICHLEQRLESEMLNEGVSVSNQLIDLQNKCTDLDTLLRNSQVEIREREAEITTLKQQLEDGYGRKAEKSEIVELEAKLSSKNEEIEILKHSQMELRALVYSLQKEKDQVDENFDIVSRESAITSKCLDDVRNDLLVLTCSLDTHISANKMLERKSFELESGKHELELHLSEMEEENVQLSERISGFEAQLRYLTDEKESCRLELDNSNSTTLNLRNKIERLGNDMETQRVELKQKLQEMQDRWSETQEECEYLKRANPQLQATAECLIEECSSVQKLNGELKKQKLELNERCTRLEAELRESRESFSNICKSAEIFEAKLSSMEKNIALKEKFLTSELDSLLLENEKHKEKLVLGESLLHQMYLEKSLEVENLQREVAHLSEQISATHDEREIKASNAILEVSSLHADKVKLESALQDEQAKVKLFETEMHNIQLESGNKLQRLITELSASKQNQELLVADHEKLQRLLDDVKASEERLKITFNGLELKLSASEYERKQLSEEISILKIQLQKVVQLQDEVLALKNFINESKYEKGKLESSLQSLSKECEELRAEKMSFVEKISNTNKSVSELEDCKRIRFSLEEKLLRLEGDLTAKKVLHAQDPELKNELNRIKRANSQFQRKIQCLEEEKDECLKRVEALEQELKNEEKRHLSSSGNNELPRFESDTQEDLMPSEKEMEKSNYQENENKSTSVKTNQLQKFPNGQENLGANHNQETDKKRHDHNGRDQALELMSKIQLLEIELSEALEANNMYKLQLKNVLTEGPNGRANAPKRSVSEGVERGASSLEAELKDLQERYFHMSLRFAEVEAQREELVMKVKALKPNGKRWFS</sequence>
<feature type="compositionally biased region" description="Polar residues" evidence="2">
    <location>
        <begin position="241"/>
        <end position="251"/>
    </location>
</feature>
<dbReference type="InterPro" id="IPR019448">
    <property type="entry name" value="NT-C2"/>
</dbReference>
<feature type="compositionally biased region" description="Polar residues" evidence="2">
    <location>
        <begin position="198"/>
        <end position="209"/>
    </location>
</feature>
<feature type="compositionally biased region" description="Basic and acidic residues" evidence="2">
    <location>
        <begin position="150"/>
        <end position="160"/>
    </location>
</feature>
<feature type="coiled-coil region" evidence="1">
    <location>
        <begin position="1320"/>
        <end position="1388"/>
    </location>
</feature>
<reference evidence="4 5" key="1">
    <citation type="journal article" date="2020" name="IScience">
        <title>Genome Sequencing of the Endangered Kingdonia uniflora (Circaeasteraceae, Ranunculales) Reveals Potential Mechanisms of Evolutionary Specialization.</title>
        <authorList>
            <person name="Sun Y."/>
            <person name="Deng T."/>
            <person name="Zhang A."/>
            <person name="Moore M.J."/>
            <person name="Landis J.B."/>
            <person name="Lin N."/>
            <person name="Zhang H."/>
            <person name="Zhang X."/>
            <person name="Huang J."/>
            <person name="Zhang X."/>
            <person name="Sun H."/>
            <person name="Wang H."/>
        </authorList>
    </citation>
    <scope>NUCLEOTIDE SEQUENCE [LARGE SCALE GENOMIC DNA]</scope>
    <source>
        <strain evidence="4">TB1705</strain>
        <tissue evidence="4">Leaf</tissue>
    </source>
</reference>
<feature type="coiled-coil region" evidence="1">
    <location>
        <begin position="807"/>
        <end position="838"/>
    </location>
</feature>
<evidence type="ECO:0000256" key="2">
    <source>
        <dbReference type="SAM" id="MobiDB-lite"/>
    </source>
</evidence>
<feature type="region of interest" description="Disordered" evidence="2">
    <location>
        <begin position="1237"/>
        <end position="1315"/>
    </location>
</feature>
<proteinExistence type="predicted"/>
<feature type="region of interest" description="Disordered" evidence="2">
    <location>
        <begin position="150"/>
        <end position="211"/>
    </location>
</feature>
<feature type="compositionally biased region" description="Polar residues" evidence="2">
    <location>
        <begin position="260"/>
        <end position="286"/>
    </location>
</feature>
<dbReference type="Pfam" id="PF10358">
    <property type="entry name" value="NT-C2"/>
    <property type="match status" value="1"/>
</dbReference>
<organism evidence="4 5">
    <name type="scientific">Kingdonia uniflora</name>
    <dbReference type="NCBI Taxonomy" id="39325"/>
    <lineage>
        <taxon>Eukaryota</taxon>
        <taxon>Viridiplantae</taxon>
        <taxon>Streptophyta</taxon>
        <taxon>Embryophyta</taxon>
        <taxon>Tracheophyta</taxon>
        <taxon>Spermatophyta</taxon>
        <taxon>Magnoliopsida</taxon>
        <taxon>Ranunculales</taxon>
        <taxon>Circaeasteraceae</taxon>
        <taxon>Kingdonia</taxon>
    </lineage>
</organism>
<evidence type="ECO:0000313" key="4">
    <source>
        <dbReference type="EMBL" id="KAF6134382.1"/>
    </source>
</evidence>
<evidence type="ECO:0000256" key="1">
    <source>
        <dbReference type="SAM" id="Coils"/>
    </source>
</evidence>
<accession>A0A7J7KVP7</accession>
<feature type="coiled-coil region" evidence="1">
    <location>
        <begin position="920"/>
        <end position="1025"/>
    </location>
</feature>
<dbReference type="PANTHER" id="PTHR47270">
    <property type="entry name" value="PROTEIN MLP1-LIKE"/>
    <property type="match status" value="1"/>
</dbReference>
<feature type="coiled-coil region" evidence="1">
    <location>
        <begin position="751"/>
        <end position="778"/>
    </location>
</feature>
<feature type="coiled-coil region" evidence="1">
    <location>
        <begin position="626"/>
        <end position="680"/>
    </location>
</feature>
<feature type="compositionally biased region" description="Basic and acidic residues" evidence="2">
    <location>
        <begin position="1264"/>
        <end position="1279"/>
    </location>
</feature>
<dbReference type="Proteomes" id="UP000541444">
    <property type="component" value="Unassembled WGS sequence"/>
</dbReference>
<gene>
    <name evidence="4" type="ORF">GIB67_005774</name>
</gene>
<feature type="compositionally biased region" description="Basic and acidic residues" evidence="2">
    <location>
        <begin position="1305"/>
        <end position="1315"/>
    </location>
</feature>
<dbReference type="EMBL" id="JACGCM010002866">
    <property type="protein sequence ID" value="KAF6134382.1"/>
    <property type="molecule type" value="Genomic_DNA"/>
</dbReference>
<dbReference type="OrthoDB" id="658575at2759"/>
<name>A0A7J7KVP7_9MAGN</name>
<dbReference type="PANTHER" id="PTHR47270:SF3">
    <property type="entry name" value="HYPOTETICAL PROTEIN"/>
    <property type="match status" value="1"/>
</dbReference>
<feature type="coiled-coil region" evidence="1">
    <location>
        <begin position="1086"/>
        <end position="1151"/>
    </location>
</feature>